<dbReference type="Gene3D" id="3.40.50.1110">
    <property type="entry name" value="SGNH hydrolase"/>
    <property type="match status" value="1"/>
</dbReference>
<name>V4TDB9_CITCL</name>
<keyword evidence="6" id="KW-0442">Lipid degradation</keyword>
<evidence type="ECO:0000256" key="7">
    <source>
        <dbReference type="ARBA" id="ARBA00023098"/>
    </source>
</evidence>
<dbReference type="eggNOG" id="KOG0017">
    <property type="taxonomic scope" value="Eukaryota"/>
</dbReference>
<gene>
    <name evidence="8" type="ORF">CICLE_v10033547mg</name>
</gene>
<dbReference type="InterPro" id="IPR036514">
    <property type="entry name" value="SGNH_hydro_sf"/>
</dbReference>
<accession>V4TDB9</accession>
<evidence type="ECO:0000256" key="6">
    <source>
        <dbReference type="ARBA" id="ARBA00022963"/>
    </source>
</evidence>
<evidence type="ECO:0000256" key="5">
    <source>
        <dbReference type="ARBA" id="ARBA00022801"/>
    </source>
</evidence>
<dbReference type="Gramene" id="ESR49605">
    <property type="protein sequence ID" value="ESR49605"/>
    <property type="gene ID" value="CICLE_v10033547mg"/>
</dbReference>
<evidence type="ECO:0000256" key="3">
    <source>
        <dbReference type="ARBA" id="ARBA00022525"/>
    </source>
</evidence>
<dbReference type="OMA" id="CCEVIAR"/>
<protein>
    <recommendedName>
        <fullName evidence="10">SGNH hydrolase-type esterase domain-containing protein</fullName>
    </recommendedName>
</protein>
<dbReference type="STRING" id="85681.V4TDB9"/>
<evidence type="ECO:0008006" key="10">
    <source>
        <dbReference type="Google" id="ProtNLM"/>
    </source>
</evidence>
<keyword evidence="3" id="KW-0964">Secreted</keyword>
<dbReference type="EMBL" id="KI536726">
    <property type="protein sequence ID" value="ESR49605.1"/>
    <property type="molecule type" value="Genomic_DNA"/>
</dbReference>
<dbReference type="InterPro" id="IPR051238">
    <property type="entry name" value="GDSL_esterase/lipase"/>
</dbReference>
<reference evidence="8 9" key="1">
    <citation type="submission" date="2013-10" db="EMBL/GenBank/DDBJ databases">
        <authorList>
            <consortium name="International Citrus Genome Consortium"/>
            <person name="Jenkins J."/>
            <person name="Schmutz J."/>
            <person name="Prochnik S."/>
            <person name="Rokhsar D."/>
            <person name="Gmitter F."/>
            <person name="Ollitrault P."/>
            <person name="Machado M."/>
            <person name="Talon M."/>
            <person name="Wincker P."/>
            <person name="Jaillon O."/>
            <person name="Morgante M."/>
        </authorList>
    </citation>
    <scope>NUCLEOTIDE SEQUENCE</scope>
    <source>
        <strain evidence="9">cv. Clemenules</strain>
    </source>
</reference>
<evidence type="ECO:0000313" key="8">
    <source>
        <dbReference type="EMBL" id="ESR49605.1"/>
    </source>
</evidence>
<dbReference type="SUPFAM" id="SSF52266">
    <property type="entry name" value="SGNH hydrolase"/>
    <property type="match status" value="1"/>
</dbReference>
<dbReference type="PANTHER" id="PTHR45650">
    <property type="entry name" value="GDSL-LIKE LIPASE/ACYLHYDROLASE-RELATED"/>
    <property type="match status" value="1"/>
</dbReference>
<evidence type="ECO:0000256" key="4">
    <source>
        <dbReference type="ARBA" id="ARBA00022729"/>
    </source>
</evidence>
<evidence type="ECO:0000313" key="9">
    <source>
        <dbReference type="Proteomes" id="UP000030687"/>
    </source>
</evidence>
<proteinExistence type="inferred from homology"/>
<dbReference type="GO" id="GO:0016042">
    <property type="term" value="P:lipid catabolic process"/>
    <property type="evidence" value="ECO:0007669"/>
    <property type="project" value="UniProtKB-KW"/>
</dbReference>
<dbReference type="Proteomes" id="UP000030687">
    <property type="component" value="Unassembled WGS sequence"/>
</dbReference>
<comment type="similarity">
    <text evidence="2">Belongs to the 'GDSL' lipolytic enzyme family.</text>
</comment>
<evidence type="ECO:0000256" key="2">
    <source>
        <dbReference type="ARBA" id="ARBA00008668"/>
    </source>
</evidence>
<dbReference type="PANTHER" id="PTHR45650:SF9">
    <property type="entry name" value="SGNH HYDROLASE-TYPE ESTERASE DOMAIN-CONTAINING PROTEIN"/>
    <property type="match status" value="1"/>
</dbReference>
<dbReference type="GO" id="GO:0005576">
    <property type="term" value="C:extracellular region"/>
    <property type="evidence" value="ECO:0007669"/>
    <property type="project" value="UniProtKB-SubCell"/>
</dbReference>
<keyword evidence="4" id="KW-0732">Signal</keyword>
<sequence>MAITISFQLQPGPINYLPYGIDFPTGRTGRFSNGQNMVDILADLLGFDNPIPSFATASGLDILKGVNYASGSSGIRDETGQHLGARINMNNQLLNHQYIESGIVNMSGDKESGAKYLCKSIYTVGITCCNYISNYLLPQLYPTSRLHTPDQYARVLTQQYSQQLKTLYNYGARKVVLFGLAPLGCTLPNIAIDGTNNGSSLKTLVDDLHNDLQDAEFIFINIYEIMSSISTGFRVSDRPCCEVIARNNANLVCIPFRIPCENRDEYLWWDGTHPTEAGNLMVARRSYSSQFPSDTYTIDMHGQAQL</sequence>
<dbReference type="InterPro" id="IPR001087">
    <property type="entry name" value="GDSL"/>
</dbReference>
<keyword evidence="7" id="KW-0443">Lipid metabolism</keyword>
<dbReference type="AlphaFoldDB" id="V4TDB9"/>
<dbReference type="InParanoid" id="V4TDB9"/>
<organism evidence="8 9">
    <name type="scientific">Citrus clementina</name>
    <name type="common">Clementine</name>
    <name type="synonym">Citrus deliciosa x Citrus sinensis</name>
    <dbReference type="NCBI Taxonomy" id="85681"/>
    <lineage>
        <taxon>Eukaryota</taxon>
        <taxon>Viridiplantae</taxon>
        <taxon>Streptophyta</taxon>
        <taxon>Embryophyta</taxon>
        <taxon>Tracheophyta</taxon>
        <taxon>Spermatophyta</taxon>
        <taxon>Magnoliopsida</taxon>
        <taxon>eudicotyledons</taxon>
        <taxon>Gunneridae</taxon>
        <taxon>Pentapetalae</taxon>
        <taxon>rosids</taxon>
        <taxon>malvids</taxon>
        <taxon>Sapindales</taxon>
        <taxon>Rutaceae</taxon>
        <taxon>Aurantioideae</taxon>
        <taxon>Citrus</taxon>
    </lineage>
</organism>
<dbReference type="Pfam" id="PF00657">
    <property type="entry name" value="Lipase_GDSL"/>
    <property type="match status" value="1"/>
</dbReference>
<evidence type="ECO:0000256" key="1">
    <source>
        <dbReference type="ARBA" id="ARBA00004613"/>
    </source>
</evidence>
<comment type="subcellular location">
    <subcellularLocation>
        <location evidence="1">Secreted</location>
    </subcellularLocation>
</comment>
<keyword evidence="5" id="KW-0378">Hydrolase</keyword>
<dbReference type="KEGG" id="cic:CICLE_v10033547mg"/>
<keyword evidence="9" id="KW-1185">Reference proteome</keyword>
<dbReference type="GO" id="GO:0016788">
    <property type="term" value="F:hydrolase activity, acting on ester bonds"/>
    <property type="evidence" value="ECO:0007669"/>
    <property type="project" value="InterPro"/>
</dbReference>